<gene>
    <name evidence="2" type="ORF">GPDM_02210</name>
</gene>
<organism evidence="2 3">
    <name type="scientific">Planococcus donghaensis MPA1U2</name>
    <dbReference type="NCBI Taxonomy" id="933115"/>
    <lineage>
        <taxon>Bacteria</taxon>
        <taxon>Bacillati</taxon>
        <taxon>Bacillota</taxon>
        <taxon>Bacilli</taxon>
        <taxon>Bacillales</taxon>
        <taxon>Caryophanaceae</taxon>
        <taxon>Planococcus</taxon>
    </lineage>
</organism>
<dbReference type="Proteomes" id="UP000003052">
    <property type="component" value="Unassembled WGS sequence"/>
</dbReference>
<feature type="region of interest" description="Disordered" evidence="1">
    <location>
        <begin position="1"/>
        <end position="41"/>
    </location>
</feature>
<reference evidence="2 3" key="1">
    <citation type="journal article" date="2011" name="J. Bacteriol.">
        <title>The Draft Genome of Planococcus donghaensis MPA1U2 Reveals Nonsporulation Pathways Controlled by a Conserved Spo0A Regulon.</title>
        <authorList>
            <person name="Pearson M.D."/>
            <person name="Noller H.F."/>
        </authorList>
    </citation>
    <scope>NUCLEOTIDE SEQUENCE [LARGE SCALE GENOMIC DNA]</scope>
    <source>
        <strain evidence="2 3">MPA1U2</strain>
    </source>
</reference>
<name>E7RDB4_9BACL</name>
<proteinExistence type="predicted"/>
<sequence>MKESEPKDIVRASEPEIEPVTQQEREEYRWNDPDNPQGSLY</sequence>
<evidence type="ECO:0000313" key="3">
    <source>
        <dbReference type="Proteomes" id="UP000003052"/>
    </source>
</evidence>
<accession>E7RDB4</accession>
<feature type="compositionally biased region" description="Basic and acidic residues" evidence="1">
    <location>
        <begin position="23"/>
        <end position="32"/>
    </location>
</feature>
<feature type="compositionally biased region" description="Basic and acidic residues" evidence="1">
    <location>
        <begin position="1"/>
        <end position="14"/>
    </location>
</feature>
<evidence type="ECO:0000313" key="2">
    <source>
        <dbReference type="EMBL" id="EGA91064.1"/>
    </source>
</evidence>
<dbReference type="EMBL" id="AEPB01000007">
    <property type="protein sequence ID" value="EGA91064.1"/>
    <property type="molecule type" value="Genomic_DNA"/>
</dbReference>
<dbReference type="AlphaFoldDB" id="E7RDB4"/>
<comment type="caution">
    <text evidence="2">The sequence shown here is derived from an EMBL/GenBank/DDBJ whole genome shotgun (WGS) entry which is preliminary data.</text>
</comment>
<protein>
    <submittedName>
        <fullName evidence="2">Uncharacterized protein</fullName>
    </submittedName>
</protein>
<evidence type="ECO:0000256" key="1">
    <source>
        <dbReference type="SAM" id="MobiDB-lite"/>
    </source>
</evidence>